<proteinExistence type="inferred from homology"/>
<accession>A0AAV9Q4B1</accession>
<dbReference type="InterPro" id="IPR036866">
    <property type="entry name" value="RibonucZ/Hydroxyglut_hydro"/>
</dbReference>
<dbReference type="GO" id="GO:0016787">
    <property type="term" value="F:hydrolase activity"/>
    <property type="evidence" value="ECO:0007669"/>
    <property type="project" value="UniProtKB-KW"/>
</dbReference>
<dbReference type="GO" id="GO:0046872">
    <property type="term" value="F:metal ion binding"/>
    <property type="evidence" value="ECO:0007669"/>
    <property type="project" value="UniProtKB-KW"/>
</dbReference>
<dbReference type="Proteomes" id="UP001345827">
    <property type="component" value="Unassembled WGS sequence"/>
</dbReference>
<reference evidence="5 6" key="1">
    <citation type="submission" date="2023-06" db="EMBL/GenBank/DDBJ databases">
        <title>Black Yeasts Isolated from many extreme environments.</title>
        <authorList>
            <person name="Coleine C."/>
            <person name="Stajich J.E."/>
            <person name="Selbmann L."/>
        </authorList>
    </citation>
    <scope>NUCLEOTIDE SEQUENCE [LARGE SCALE GENOMIC DNA]</scope>
    <source>
        <strain evidence="5 6">CCFEE 5887</strain>
    </source>
</reference>
<evidence type="ECO:0000256" key="1">
    <source>
        <dbReference type="ARBA" id="ARBA00007749"/>
    </source>
</evidence>
<sequence>MHANVPEEPHRMYNWSFYIHHPGLGRHVLWDIGISKNHDDYTPRIIETWYKPAQACGMHKPISAQLAQKGVEHTQISEVIFSHAHMDHCRPIQTEFPQATGFFGPGTKAFCSPGHFRLHVDEIPAMFDGRFFDPDHATERCRELDGRWVPFGPFPQAMDFFGDGSFWVIQAPGHMPGNLCAAAKLETAEWVVLGSDCCHSRDLFLGVHEYPIWMPLGGLPCLHTDMEAAKDTIMKLRILQRQLGAHVAFAHDSAWMLQDDDDVLMSLLDDDFKTFVKERLKMDLPY</sequence>
<dbReference type="AlphaFoldDB" id="A0AAV9Q4B1"/>
<dbReference type="CDD" id="cd07730">
    <property type="entry name" value="metallo-hydrolase-like_MBL-fold"/>
    <property type="match status" value="1"/>
</dbReference>
<comment type="caution">
    <text evidence="5">The sequence shown here is derived from an EMBL/GenBank/DDBJ whole genome shotgun (WGS) entry which is preliminary data.</text>
</comment>
<evidence type="ECO:0000313" key="6">
    <source>
        <dbReference type="Proteomes" id="UP001345827"/>
    </source>
</evidence>
<dbReference type="PANTHER" id="PTHR42978:SF4">
    <property type="entry name" value="METALLO-BETA-LACTAMASE DOMAIN-CONTAINING PROTEIN"/>
    <property type="match status" value="1"/>
</dbReference>
<keyword evidence="3" id="KW-0378">Hydrolase</keyword>
<keyword evidence="4" id="KW-0862">Zinc</keyword>
<name>A0AAV9Q4B1_9PEZI</name>
<keyword evidence="2" id="KW-0479">Metal-binding</keyword>
<evidence type="ECO:0000256" key="4">
    <source>
        <dbReference type="ARBA" id="ARBA00022833"/>
    </source>
</evidence>
<evidence type="ECO:0000256" key="3">
    <source>
        <dbReference type="ARBA" id="ARBA00022801"/>
    </source>
</evidence>
<organism evidence="5 6">
    <name type="scientific">Vermiconidia calcicola</name>
    <dbReference type="NCBI Taxonomy" id="1690605"/>
    <lineage>
        <taxon>Eukaryota</taxon>
        <taxon>Fungi</taxon>
        <taxon>Dikarya</taxon>
        <taxon>Ascomycota</taxon>
        <taxon>Pezizomycotina</taxon>
        <taxon>Dothideomycetes</taxon>
        <taxon>Dothideomycetidae</taxon>
        <taxon>Mycosphaerellales</taxon>
        <taxon>Extremaceae</taxon>
        <taxon>Vermiconidia</taxon>
    </lineage>
</organism>
<evidence type="ECO:0008006" key="7">
    <source>
        <dbReference type="Google" id="ProtNLM"/>
    </source>
</evidence>
<dbReference type="EMBL" id="JAXLQG010000014">
    <property type="protein sequence ID" value="KAK5532936.1"/>
    <property type="molecule type" value="Genomic_DNA"/>
</dbReference>
<dbReference type="SUPFAM" id="SSF56281">
    <property type="entry name" value="Metallo-hydrolase/oxidoreductase"/>
    <property type="match status" value="1"/>
</dbReference>
<dbReference type="Gene3D" id="3.60.15.10">
    <property type="entry name" value="Ribonuclease Z/Hydroxyacylglutathione hydrolase-like"/>
    <property type="match status" value="1"/>
</dbReference>
<evidence type="ECO:0000313" key="5">
    <source>
        <dbReference type="EMBL" id="KAK5532936.1"/>
    </source>
</evidence>
<gene>
    <name evidence="5" type="ORF">LTR25_007640</name>
</gene>
<dbReference type="PANTHER" id="PTHR42978">
    <property type="entry name" value="QUORUM-QUENCHING LACTONASE YTNP-RELATED-RELATED"/>
    <property type="match status" value="1"/>
</dbReference>
<evidence type="ECO:0000256" key="2">
    <source>
        <dbReference type="ARBA" id="ARBA00022723"/>
    </source>
</evidence>
<dbReference type="InterPro" id="IPR051013">
    <property type="entry name" value="MBL_superfamily_lactonases"/>
</dbReference>
<keyword evidence="6" id="KW-1185">Reference proteome</keyword>
<protein>
    <recommendedName>
        <fullName evidence="7">Metallo-beta-lactamase domain-containing protein</fullName>
    </recommendedName>
</protein>
<comment type="similarity">
    <text evidence="1">Belongs to the metallo-beta-lactamase superfamily.</text>
</comment>